<accession>A0ABV4U2S2</accession>
<feature type="domain" description="DUF4190" evidence="2">
    <location>
        <begin position="19"/>
        <end position="81"/>
    </location>
</feature>
<comment type="caution">
    <text evidence="3">The sequence shown here is derived from an EMBL/GenBank/DDBJ whole genome shotgun (WGS) entry which is preliminary data.</text>
</comment>
<keyword evidence="1" id="KW-0812">Transmembrane</keyword>
<keyword evidence="1" id="KW-1133">Transmembrane helix</keyword>
<gene>
    <name evidence="3" type="ORF">ACERK3_06200</name>
</gene>
<dbReference type="Proteomes" id="UP001575105">
    <property type="component" value="Unassembled WGS sequence"/>
</dbReference>
<evidence type="ECO:0000313" key="4">
    <source>
        <dbReference type="Proteomes" id="UP001575105"/>
    </source>
</evidence>
<dbReference type="RefSeq" id="WP_425344810.1">
    <property type="nucleotide sequence ID" value="NZ_JBGUBD010000003.1"/>
</dbReference>
<dbReference type="InterPro" id="IPR025241">
    <property type="entry name" value="DUF4190"/>
</dbReference>
<proteinExistence type="predicted"/>
<sequence length="99" mass="10107">MSQLPPPPPPVAAETSGKAVAALVCSIVGFFTCPIILHVLGIILGNMALGEIRLSHGRLTGEGVARAGVIIGWIGLALVLLTFCLMMTAAFASVLLGGR</sequence>
<organism evidence="3 4">
    <name type="scientific">Natronomicrosphaera hydrolytica</name>
    <dbReference type="NCBI Taxonomy" id="3242702"/>
    <lineage>
        <taxon>Bacteria</taxon>
        <taxon>Pseudomonadati</taxon>
        <taxon>Planctomycetota</taxon>
        <taxon>Phycisphaerae</taxon>
        <taxon>Phycisphaerales</taxon>
        <taxon>Phycisphaeraceae</taxon>
        <taxon>Natronomicrosphaera</taxon>
    </lineage>
</organism>
<dbReference type="Pfam" id="PF13828">
    <property type="entry name" value="DUF4190"/>
    <property type="match status" value="1"/>
</dbReference>
<protein>
    <submittedName>
        <fullName evidence="3">DUF4190 domain-containing protein</fullName>
    </submittedName>
</protein>
<reference evidence="3 4" key="1">
    <citation type="submission" date="2024-08" db="EMBL/GenBank/DDBJ databases">
        <title>Whole-genome sequencing of halo(alkali)philic microorganisms from hypersaline lakes.</title>
        <authorList>
            <person name="Sorokin D.Y."/>
            <person name="Merkel A.Y."/>
            <person name="Messina E."/>
            <person name="Yakimov M."/>
        </authorList>
    </citation>
    <scope>NUCLEOTIDE SEQUENCE [LARGE SCALE GENOMIC DNA]</scope>
    <source>
        <strain evidence="3 4">AB-hyl4</strain>
    </source>
</reference>
<keyword evidence="4" id="KW-1185">Reference proteome</keyword>
<evidence type="ECO:0000256" key="1">
    <source>
        <dbReference type="SAM" id="Phobius"/>
    </source>
</evidence>
<name>A0ABV4U2S2_9BACT</name>
<feature type="transmembrane region" description="Helical" evidence="1">
    <location>
        <begin position="70"/>
        <end position="96"/>
    </location>
</feature>
<dbReference type="EMBL" id="JBGUBD010000003">
    <property type="protein sequence ID" value="MFA9477886.1"/>
    <property type="molecule type" value="Genomic_DNA"/>
</dbReference>
<evidence type="ECO:0000313" key="3">
    <source>
        <dbReference type="EMBL" id="MFA9477886.1"/>
    </source>
</evidence>
<evidence type="ECO:0000259" key="2">
    <source>
        <dbReference type="Pfam" id="PF13828"/>
    </source>
</evidence>
<keyword evidence="1" id="KW-0472">Membrane</keyword>
<feature type="transmembrane region" description="Helical" evidence="1">
    <location>
        <begin position="20"/>
        <end position="49"/>
    </location>
</feature>